<evidence type="ECO:0000256" key="1">
    <source>
        <dbReference type="ARBA" id="ARBA00004141"/>
    </source>
</evidence>
<feature type="domain" description="Polycystin" evidence="10">
    <location>
        <begin position="86"/>
        <end position="299"/>
    </location>
</feature>
<dbReference type="EMBL" id="JH767144">
    <property type="protein sequence ID" value="EQC37478.1"/>
    <property type="molecule type" value="Genomic_DNA"/>
</dbReference>
<dbReference type="InterPro" id="IPR051223">
    <property type="entry name" value="Polycystin"/>
</dbReference>
<keyword evidence="5 8" id="KW-0472">Membrane</keyword>
<keyword evidence="4 8" id="KW-1133">Transmembrane helix</keyword>
<comment type="similarity">
    <text evidence="2">Belongs to the polycystin family.</text>
</comment>
<evidence type="ECO:0000256" key="7">
    <source>
        <dbReference type="PIRSR" id="PIRSR603915-2"/>
    </source>
</evidence>
<evidence type="ECO:0000256" key="2">
    <source>
        <dbReference type="ARBA" id="ARBA00007200"/>
    </source>
</evidence>
<evidence type="ECO:0000256" key="3">
    <source>
        <dbReference type="ARBA" id="ARBA00022692"/>
    </source>
</evidence>
<evidence type="ECO:0000256" key="4">
    <source>
        <dbReference type="ARBA" id="ARBA00022989"/>
    </source>
</evidence>
<proteinExistence type="inferred from homology"/>
<feature type="disulfide bond" evidence="7">
    <location>
        <begin position="152"/>
        <end position="169"/>
    </location>
</feature>
<keyword evidence="3 8" id="KW-0812">Transmembrane</keyword>
<feature type="transmembrane region" description="Helical" evidence="8">
    <location>
        <begin position="388"/>
        <end position="413"/>
    </location>
</feature>
<evidence type="ECO:0000313" key="11">
    <source>
        <dbReference type="EMBL" id="EQC37478.1"/>
    </source>
</evidence>
<dbReference type="OMA" id="IVMSTWD"/>
<feature type="transmembrane region" description="Helical" evidence="8">
    <location>
        <begin position="349"/>
        <end position="368"/>
    </location>
</feature>
<dbReference type="GeneID" id="19945808"/>
<dbReference type="STRING" id="1156394.T0RY77"/>
<dbReference type="Gene3D" id="1.10.287.70">
    <property type="match status" value="1"/>
</dbReference>
<dbReference type="PRINTS" id="PR01433">
    <property type="entry name" value="POLYCYSTIN2"/>
</dbReference>
<dbReference type="eggNOG" id="KOG3599">
    <property type="taxonomic scope" value="Eukaryota"/>
</dbReference>
<evidence type="ECO:0000313" key="12">
    <source>
        <dbReference type="Proteomes" id="UP000030762"/>
    </source>
</evidence>
<feature type="transmembrane region" description="Helical" evidence="8">
    <location>
        <begin position="33"/>
        <end position="54"/>
    </location>
</feature>
<evidence type="ECO:0000256" key="5">
    <source>
        <dbReference type="ARBA" id="ARBA00023136"/>
    </source>
</evidence>
<dbReference type="VEuPathDB" id="FungiDB:SDRG_05081"/>
<dbReference type="PANTHER" id="PTHR10877:SF183">
    <property type="entry name" value="AT14535P-RELATED"/>
    <property type="match status" value="1"/>
</dbReference>
<name>T0RY77_SAPDV</name>
<dbReference type="GO" id="GO:0016020">
    <property type="term" value="C:membrane"/>
    <property type="evidence" value="ECO:0007669"/>
    <property type="project" value="UniProtKB-SubCell"/>
</dbReference>
<dbReference type="InterPro" id="IPR013122">
    <property type="entry name" value="PKD1_2_channel"/>
</dbReference>
<reference evidence="11 12" key="1">
    <citation type="submission" date="2012-04" db="EMBL/GenBank/DDBJ databases">
        <title>The Genome Sequence of Saprolegnia declina VS20.</title>
        <authorList>
            <consortium name="The Broad Institute Genome Sequencing Platform"/>
            <person name="Russ C."/>
            <person name="Nusbaum C."/>
            <person name="Tyler B."/>
            <person name="van West P."/>
            <person name="Dieguez-Uribeondo J."/>
            <person name="de Bruijn I."/>
            <person name="Tripathy S."/>
            <person name="Jiang R."/>
            <person name="Young S.K."/>
            <person name="Zeng Q."/>
            <person name="Gargeya S."/>
            <person name="Fitzgerald M."/>
            <person name="Haas B."/>
            <person name="Abouelleil A."/>
            <person name="Alvarado L."/>
            <person name="Arachchi H.M."/>
            <person name="Berlin A."/>
            <person name="Chapman S.B."/>
            <person name="Goldberg J."/>
            <person name="Griggs A."/>
            <person name="Gujja S."/>
            <person name="Hansen M."/>
            <person name="Howarth C."/>
            <person name="Imamovic A."/>
            <person name="Larimer J."/>
            <person name="McCowen C."/>
            <person name="Montmayeur A."/>
            <person name="Murphy C."/>
            <person name="Neiman D."/>
            <person name="Pearson M."/>
            <person name="Priest M."/>
            <person name="Roberts A."/>
            <person name="Saif S."/>
            <person name="Shea T."/>
            <person name="Sisk P."/>
            <person name="Sykes S."/>
            <person name="Wortman J."/>
            <person name="Nusbaum C."/>
            <person name="Birren B."/>
        </authorList>
    </citation>
    <scope>NUCLEOTIDE SEQUENCE [LARGE SCALE GENOMIC DNA]</scope>
    <source>
        <strain evidence="11 12">VS20</strain>
    </source>
</reference>
<evidence type="ECO:0000259" key="10">
    <source>
        <dbReference type="Pfam" id="PF20519"/>
    </source>
</evidence>
<dbReference type="PANTHER" id="PTHR10877">
    <property type="entry name" value="POLYCYSTIN FAMILY MEMBER"/>
    <property type="match status" value="1"/>
</dbReference>
<feature type="transmembrane region" description="Helical" evidence="8">
    <location>
        <begin position="495"/>
        <end position="516"/>
    </location>
</feature>
<dbReference type="InParanoid" id="T0RY77"/>
<sequence length="654" mass="73709">MLAHDADVPSEELKRLVRKSEADRKTRSASKEIVEMTNYILFLTLFLIATLQGWNNSSYKSRAILMSELRDKPFLRSQTTVRKAFKDVACIDELHEFLVGPFYAALYLGQSYDADVSFPTGPLYAGRGFIAGVERVVGSVRIGQLRVDGAKCQGTLVHELQHGDYDPMCYPEYSSTAESIASFGYNATYNALPMVPSEPTYVSRTGRYYPSPRFAVFLPSVENDSSCDPSAYTTTCDVYKQIDALRTSKFFDKATRVVLIDFTLYNANTDQQSVVRLVAEHTMSGGLATQADCMTYRLYRNQVASDHVRLTLELLVLLQVFFQLYAELRLCQRLGRAYWHMTANVAHALSLLLFIACAVLRVLCYLELPAITMSSMGPTSFPNFRPSANYYMMADVATSFTCFLSWLKLFKFLGFLPMFAPLTKTVTKAARKVSSLIVIFFIALLGSALSFHMAFGADLERYYSFWASFIGLLSILQGELDLLELQKSNRILGPIFFVVFVTLMFFVILNMFIVVISDAFAEAKSELHLLNELNVDTLSKEVYHHVLHNIVFRIPLLGKILRRVYDRTVSRLDKRKHATKSLNECSKQHVLFQSTHATSLKLLKSTLASKKSPPARFQVVLDEYRKHQMAVASSWTTTSAGITAELALLPRTSS</sequence>
<organism evidence="11 12">
    <name type="scientific">Saprolegnia diclina (strain VS20)</name>
    <dbReference type="NCBI Taxonomy" id="1156394"/>
    <lineage>
        <taxon>Eukaryota</taxon>
        <taxon>Sar</taxon>
        <taxon>Stramenopiles</taxon>
        <taxon>Oomycota</taxon>
        <taxon>Saprolegniomycetes</taxon>
        <taxon>Saprolegniales</taxon>
        <taxon>Saprolegniaceae</taxon>
        <taxon>Saprolegnia</taxon>
    </lineage>
</organism>
<dbReference type="OrthoDB" id="444119at2759"/>
<evidence type="ECO:0000259" key="9">
    <source>
        <dbReference type="Pfam" id="PF08016"/>
    </source>
</evidence>
<protein>
    <submittedName>
        <fullName evidence="11">Uncharacterized protein</fullName>
    </submittedName>
</protein>
<dbReference type="InterPro" id="IPR003915">
    <property type="entry name" value="PKD_2"/>
</dbReference>
<dbReference type="AlphaFoldDB" id="T0RY77"/>
<keyword evidence="6" id="KW-0325">Glycoprotein</keyword>
<gene>
    <name evidence="11" type="ORF">SDRG_05081</name>
</gene>
<evidence type="ECO:0000256" key="8">
    <source>
        <dbReference type="SAM" id="Phobius"/>
    </source>
</evidence>
<keyword evidence="12" id="KW-1185">Reference proteome</keyword>
<dbReference type="RefSeq" id="XP_008608998.1">
    <property type="nucleotide sequence ID" value="XM_008610776.1"/>
</dbReference>
<dbReference type="InterPro" id="IPR046791">
    <property type="entry name" value="Polycystin_dom"/>
</dbReference>
<accession>T0RY77</accession>
<evidence type="ECO:0000256" key="6">
    <source>
        <dbReference type="ARBA" id="ARBA00023180"/>
    </source>
</evidence>
<feature type="domain" description="Polycystin cation channel PKD1/PKD2" evidence="9">
    <location>
        <begin position="311"/>
        <end position="522"/>
    </location>
</feature>
<dbReference type="Pfam" id="PF20519">
    <property type="entry name" value="Polycystin_dom"/>
    <property type="match status" value="1"/>
</dbReference>
<feature type="transmembrane region" description="Helical" evidence="8">
    <location>
        <begin position="433"/>
        <end position="457"/>
    </location>
</feature>
<dbReference type="GO" id="GO:0005509">
    <property type="term" value="F:calcium ion binding"/>
    <property type="evidence" value="ECO:0007669"/>
    <property type="project" value="InterPro"/>
</dbReference>
<comment type="subcellular location">
    <subcellularLocation>
        <location evidence="1">Membrane</location>
        <topology evidence="1">Multi-pass membrane protein</topology>
    </subcellularLocation>
</comment>
<dbReference type="Proteomes" id="UP000030762">
    <property type="component" value="Unassembled WGS sequence"/>
</dbReference>
<dbReference type="Pfam" id="PF08016">
    <property type="entry name" value="PKD_channel"/>
    <property type="match status" value="1"/>
</dbReference>